<keyword evidence="2" id="KW-1185">Reference proteome</keyword>
<dbReference type="SUPFAM" id="SSF56112">
    <property type="entry name" value="Protein kinase-like (PK-like)"/>
    <property type="match status" value="1"/>
</dbReference>
<reference evidence="1 2" key="1">
    <citation type="submission" date="2019-02" db="EMBL/GenBank/DDBJ databases">
        <title>Deep-cultivation of Planctomycetes and their phenomic and genomic characterization uncovers novel biology.</title>
        <authorList>
            <person name="Wiegand S."/>
            <person name="Jogler M."/>
            <person name="Boedeker C."/>
            <person name="Pinto D."/>
            <person name="Vollmers J."/>
            <person name="Rivas-Marin E."/>
            <person name="Kohn T."/>
            <person name="Peeters S.H."/>
            <person name="Heuer A."/>
            <person name="Rast P."/>
            <person name="Oberbeckmann S."/>
            <person name="Bunk B."/>
            <person name="Jeske O."/>
            <person name="Meyerdierks A."/>
            <person name="Storesund J.E."/>
            <person name="Kallscheuer N."/>
            <person name="Luecker S."/>
            <person name="Lage O.M."/>
            <person name="Pohl T."/>
            <person name="Merkel B.J."/>
            <person name="Hornburger P."/>
            <person name="Mueller R.-W."/>
            <person name="Bruemmer F."/>
            <person name="Labrenz M."/>
            <person name="Spormann A.M."/>
            <person name="Op Den Camp H."/>
            <person name="Overmann J."/>
            <person name="Amann R."/>
            <person name="Jetten M.S.M."/>
            <person name="Mascher T."/>
            <person name="Medema M.H."/>
            <person name="Devos D.P."/>
            <person name="Kaster A.-K."/>
            <person name="Ovreas L."/>
            <person name="Rohde M."/>
            <person name="Galperin M.Y."/>
            <person name="Jogler C."/>
        </authorList>
    </citation>
    <scope>NUCLEOTIDE SEQUENCE [LARGE SCALE GENOMIC DNA]</scope>
    <source>
        <strain evidence="1 2">Pla22</strain>
    </source>
</reference>
<dbReference type="GO" id="GO:0016740">
    <property type="term" value="F:transferase activity"/>
    <property type="evidence" value="ECO:0007669"/>
    <property type="project" value="UniProtKB-KW"/>
</dbReference>
<accession>A0A5C5WBU1</accession>
<comment type="caution">
    <text evidence="1">The sequence shown here is derived from an EMBL/GenBank/DDBJ whole genome shotgun (WGS) entry which is preliminary data.</text>
</comment>
<dbReference type="Proteomes" id="UP000316598">
    <property type="component" value="Unassembled WGS sequence"/>
</dbReference>
<dbReference type="EMBL" id="SJPI01000004">
    <property type="protein sequence ID" value="TWT48120.1"/>
    <property type="molecule type" value="Genomic_DNA"/>
</dbReference>
<gene>
    <name evidence="1" type="ORF">Pla22_51210</name>
</gene>
<organism evidence="1 2">
    <name type="scientific">Rubripirellula amarantea</name>
    <dbReference type="NCBI Taxonomy" id="2527999"/>
    <lineage>
        <taxon>Bacteria</taxon>
        <taxon>Pseudomonadati</taxon>
        <taxon>Planctomycetota</taxon>
        <taxon>Planctomycetia</taxon>
        <taxon>Pirellulales</taxon>
        <taxon>Pirellulaceae</taxon>
        <taxon>Rubripirellula</taxon>
    </lineage>
</organism>
<protein>
    <submittedName>
        <fullName evidence="1">Phosphotransferase enzyme family protein</fullName>
    </submittedName>
</protein>
<name>A0A5C5WBU1_9BACT</name>
<dbReference type="InterPro" id="IPR011009">
    <property type="entry name" value="Kinase-like_dom_sf"/>
</dbReference>
<evidence type="ECO:0000313" key="1">
    <source>
        <dbReference type="EMBL" id="TWT48120.1"/>
    </source>
</evidence>
<proteinExistence type="predicted"/>
<sequence>MTAPLPSEIVQRLGWDGKIARVETVPAGMSGSVVSKVVFHDDASMAVKRLPSTATIDRVRQCHRVMSLARKRGCLLVPNVHALVVEGGHVYEVTQWMDGSPLAADAEVSAIMQGVHAIARFHTAVGDQQTIVKPSPGIIERVRILADSKGFLPRLSHANSIAGSFANASASVNDAANANANANANCNADVHNATNCIVNEERGFLSDQPEFASVFLSAVSLLSENWEAQRQRLSRRLLPWSNRPMNLQWVVRDIHRDHLLFDDACDSPDLPEDGSSGSKILGPRVSGLIDFDAVRVDCVWLDYARWVGSFTETRSRADELWEALAADWRTQSLSTDRHLLSNDWLDLTRTLQEVAVWISLKNWVVWVQEQRRFPCGLAVVASRMHRLTRQAADLIA</sequence>
<dbReference type="AlphaFoldDB" id="A0A5C5WBU1"/>
<keyword evidence="1" id="KW-0808">Transferase</keyword>
<evidence type="ECO:0000313" key="2">
    <source>
        <dbReference type="Proteomes" id="UP000316598"/>
    </source>
</evidence>